<dbReference type="AlphaFoldDB" id="A0A6S6S8V8"/>
<dbReference type="EMBL" id="CACVAV010000044">
    <property type="protein sequence ID" value="CAA6802636.1"/>
    <property type="molecule type" value="Genomic_DNA"/>
</dbReference>
<dbReference type="Pfam" id="PF00571">
    <property type="entry name" value="CBS"/>
    <property type="match status" value="1"/>
</dbReference>
<keyword evidence="4 12" id="KW-0812">Transmembrane</keyword>
<evidence type="ECO:0000256" key="1">
    <source>
        <dbReference type="ARBA" id="ARBA00004651"/>
    </source>
</evidence>
<evidence type="ECO:0000256" key="2">
    <source>
        <dbReference type="ARBA" id="ARBA00006337"/>
    </source>
</evidence>
<dbReference type="PANTHER" id="PTHR22777">
    <property type="entry name" value="HEMOLYSIN-RELATED"/>
    <property type="match status" value="1"/>
</dbReference>
<dbReference type="InterPro" id="IPR002550">
    <property type="entry name" value="CNNM"/>
</dbReference>
<reference evidence="16" key="1">
    <citation type="submission" date="2020-01" db="EMBL/GenBank/DDBJ databases">
        <authorList>
            <person name="Meier V. D."/>
            <person name="Meier V D."/>
        </authorList>
    </citation>
    <scope>NUCLEOTIDE SEQUENCE</scope>
    <source>
        <strain evidence="16">HLG_WM_MAG_08</strain>
    </source>
</reference>
<feature type="transmembrane region" description="Helical" evidence="13">
    <location>
        <begin position="6"/>
        <end position="27"/>
    </location>
</feature>
<comment type="similarity">
    <text evidence="2">Belongs to the UPF0053 family.</text>
</comment>
<organism evidence="16">
    <name type="scientific">uncultured Thiotrichaceae bacterium</name>
    <dbReference type="NCBI Taxonomy" id="298394"/>
    <lineage>
        <taxon>Bacteria</taxon>
        <taxon>Pseudomonadati</taxon>
        <taxon>Pseudomonadota</taxon>
        <taxon>Gammaproteobacteria</taxon>
        <taxon>Thiotrichales</taxon>
        <taxon>Thiotrichaceae</taxon>
        <taxon>environmental samples</taxon>
    </lineage>
</organism>
<dbReference type="FunFam" id="3.10.580.10:FF:000002">
    <property type="entry name" value="Magnesium/cobalt efflux protein CorC"/>
    <property type="match status" value="1"/>
</dbReference>
<evidence type="ECO:0000256" key="4">
    <source>
        <dbReference type="ARBA" id="ARBA00022692"/>
    </source>
</evidence>
<feature type="transmembrane region" description="Helical" evidence="13">
    <location>
        <begin position="126"/>
        <end position="148"/>
    </location>
</feature>
<gene>
    <name evidence="16" type="ORF">HELGO_WM29366</name>
</gene>
<dbReference type="PROSITE" id="PS51846">
    <property type="entry name" value="CNNM"/>
    <property type="match status" value="1"/>
</dbReference>
<evidence type="ECO:0000256" key="6">
    <source>
        <dbReference type="ARBA" id="ARBA00022989"/>
    </source>
</evidence>
<evidence type="ECO:0000259" key="15">
    <source>
        <dbReference type="PROSITE" id="PS51846"/>
    </source>
</evidence>
<keyword evidence="5" id="KW-0677">Repeat</keyword>
<evidence type="ECO:0000256" key="3">
    <source>
        <dbReference type="ARBA" id="ARBA00022475"/>
    </source>
</evidence>
<dbReference type="InterPro" id="IPR036318">
    <property type="entry name" value="FAD-bd_PCMH-like_sf"/>
</dbReference>
<dbReference type="InterPro" id="IPR016169">
    <property type="entry name" value="FAD-bd_PCMH_sub2"/>
</dbReference>
<dbReference type="Pfam" id="PF01595">
    <property type="entry name" value="CNNM"/>
    <property type="match status" value="1"/>
</dbReference>
<evidence type="ECO:0000256" key="12">
    <source>
        <dbReference type="PROSITE-ProRule" id="PRU01193"/>
    </source>
</evidence>
<dbReference type="PANTHER" id="PTHR22777:SF32">
    <property type="entry name" value="UPF0053 INNER MEMBRANE PROTEIN YFJD"/>
    <property type="match status" value="1"/>
</dbReference>
<dbReference type="Gene3D" id="3.10.580.10">
    <property type="entry name" value="CBS-domain"/>
    <property type="match status" value="1"/>
</dbReference>
<dbReference type="CDD" id="cd04590">
    <property type="entry name" value="CBS_pair_CorC_HlyC_assoc"/>
    <property type="match status" value="1"/>
</dbReference>
<keyword evidence="3" id="KW-1003">Cell membrane</keyword>
<sequence length="430" mass="48573">MTLESIPLWVQFAGLFGLFLLSGFFSGSETALMSLNRYKLRHQAEQGHVGALLAQQLLDKPDRLIGLILLGNNFINVLITQLATLIGFSLFGSAGLAITTGLLTLFLLIFAEVMPKTLAALHPERIAFPASHIYTGMLKVAWPLVWLINIASNSILRLFRMRPDVNGNIALNREELRSIMHTTGPHIPKAHLDMLISVLDLESTTVEDVMIPRNQILGLDMSEDWSEIEEQLLHSQFTRMLVFDDNLDNILGFIHMRKILPLFQEGKLDRKRLLQAIRPAYFVPESTTLAQQLLNFREASRRIGIVVDEYGEIQGLLTIEDILEEIVGEFSTVPMSHSREIQEREDGSHWLDGATAIREVNRQLDTQLSTDGPKTINGLIIEYLESIPVPGMTVLIDNHPMEIRKTRNNAVKTLILYPRIDRKQDNNSDE</sequence>
<name>A0A6S6S8V8_9GAMM</name>
<evidence type="ECO:0000256" key="9">
    <source>
        <dbReference type="ARBA" id="ARBA00037273"/>
    </source>
</evidence>
<protein>
    <recommendedName>
        <fullName evidence="10">Magnesium and cobalt efflux protein CorC</fullName>
    </recommendedName>
</protein>
<dbReference type="InterPro" id="IPR044751">
    <property type="entry name" value="Ion_transp-like_CBS"/>
</dbReference>
<dbReference type="SUPFAM" id="SSF54631">
    <property type="entry name" value="CBS-domain pair"/>
    <property type="match status" value="1"/>
</dbReference>
<evidence type="ECO:0000256" key="13">
    <source>
        <dbReference type="SAM" id="Phobius"/>
    </source>
</evidence>
<accession>A0A6S6S8V8</accession>
<comment type="subcellular location">
    <subcellularLocation>
        <location evidence="1">Cell membrane</location>
        <topology evidence="1">Multi-pass membrane protein</topology>
    </subcellularLocation>
</comment>
<keyword evidence="6 12" id="KW-1133">Transmembrane helix</keyword>
<dbReference type="GO" id="GO:0005886">
    <property type="term" value="C:plasma membrane"/>
    <property type="evidence" value="ECO:0007669"/>
    <property type="project" value="UniProtKB-SubCell"/>
</dbReference>
<dbReference type="Pfam" id="PF03471">
    <property type="entry name" value="CorC_HlyC"/>
    <property type="match status" value="1"/>
</dbReference>
<proteinExistence type="inferred from homology"/>
<evidence type="ECO:0000313" key="16">
    <source>
        <dbReference type="EMBL" id="CAA6802636.1"/>
    </source>
</evidence>
<keyword evidence="7 11" id="KW-0129">CBS domain</keyword>
<dbReference type="InterPro" id="IPR005170">
    <property type="entry name" value="Transptr-assoc_dom"/>
</dbReference>
<evidence type="ECO:0000256" key="7">
    <source>
        <dbReference type="ARBA" id="ARBA00023122"/>
    </source>
</evidence>
<evidence type="ECO:0000256" key="11">
    <source>
        <dbReference type="PROSITE-ProRule" id="PRU00703"/>
    </source>
</evidence>
<dbReference type="InterPro" id="IPR000644">
    <property type="entry name" value="CBS_dom"/>
</dbReference>
<feature type="transmembrane region" description="Helical" evidence="13">
    <location>
        <begin position="64"/>
        <end position="88"/>
    </location>
</feature>
<feature type="domain" description="CBS" evidence="14">
    <location>
        <begin position="276"/>
        <end position="332"/>
    </location>
</feature>
<keyword evidence="8 12" id="KW-0472">Membrane</keyword>
<dbReference type="InterPro" id="IPR046342">
    <property type="entry name" value="CBS_dom_sf"/>
</dbReference>
<evidence type="ECO:0000259" key="14">
    <source>
        <dbReference type="PROSITE" id="PS51371"/>
    </source>
</evidence>
<evidence type="ECO:0000256" key="5">
    <source>
        <dbReference type="ARBA" id="ARBA00022737"/>
    </source>
</evidence>
<evidence type="ECO:0000256" key="8">
    <source>
        <dbReference type="ARBA" id="ARBA00023136"/>
    </source>
</evidence>
<dbReference type="SMART" id="SM01091">
    <property type="entry name" value="CorC_HlyC"/>
    <property type="match status" value="1"/>
</dbReference>
<evidence type="ECO:0000256" key="10">
    <source>
        <dbReference type="ARBA" id="ARBA00040729"/>
    </source>
</evidence>
<dbReference type="Gene3D" id="3.30.465.10">
    <property type="match status" value="1"/>
</dbReference>
<dbReference type="PROSITE" id="PS51371">
    <property type="entry name" value="CBS"/>
    <property type="match status" value="1"/>
</dbReference>
<feature type="domain" description="CNNM transmembrane" evidence="15">
    <location>
        <begin position="4"/>
        <end position="193"/>
    </location>
</feature>
<feature type="transmembrane region" description="Helical" evidence="13">
    <location>
        <begin position="94"/>
        <end position="114"/>
    </location>
</feature>
<comment type="function">
    <text evidence="9">Plays a role in the transport of magnesium and cobalt ions.</text>
</comment>
<dbReference type="SUPFAM" id="SSF56176">
    <property type="entry name" value="FAD-binding/transporter-associated domain-like"/>
    <property type="match status" value="1"/>
</dbReference>
<dbReference type="GO" id="GO:0050660">
    <property type="term" value="F:flavin adenine dinucleotide binding"/>
    <property type="evidence" value="ECO:0007669"/>
    <property type="project" value="InterPro"/>
</dbReference>